<evidence type="ECO:0000313" key="2">
    <source>
        <dbReference type="Proteomes" id="UP001162131"/>
    </source>
</evidence>
<evidence type="ECO:0000313" key="1">
    <source>
        <dbReference type="EMBL" id="CAG9327046.1"/>
    </source>
</evidence>
<name>A0AAU9K1J2_9CILI</name>
<reference evidence="1" key="1">
    <citation type="submission" date="2021-09" db="EMBL/GenBank/DDBJ databases">
        <authorList>
            <consortium name="AG Swart"/>
            <person name="Singh M."/>
            <person name="Singh A."/>
            <person name="Seah K."/>
            <person name="Emmerich C."/>
        </authorList>
    </citation>
    <scope>NUCLEOTIDE SEQUENCE</scope>
    <source>
        <strain evidence="1">ATCC30299</strain>
    </source>
</reference>
<keyword evidence="2" id="KW-1185">Reference proteome</keyword>
<organism evidence="1 2">
    <name type="scientific">Blepharisma stoltei</name>
    <dbReference type="NCBI Taxonomy" id="1481888"/>
    <lineage>
        <taxon>Eukaryota</taxon>
        <taxon>Sar</taxon>
        <taxon>Alveolata</taxon>
        <taxon>Ciliophora</taxon>
        <taxon>Postciliodesmatophora</taxon>
        <taxon>Heterotrichea</taxon>
        <taxon>Heterotrichida</taxon>
        <taxon>Blepharismidae</taxon>
        <taxon>Blepharisma</taxon>
    </lineage>
</organism>
<comment type="caution">
    <text evidence="1">The sequence shown here is derived from an EMBL/GenBank/DDBJ whole genome shotgun (WGS) entry which is preliminary data.</text>
</comment>
<sequence>MLSDHLHKQLIANCQREPTVIDSYGVHFEYHDLCARLLALQNLQELANQQSKKSPTSKVPNLVGLESINAAPTEIKSDRARHLYDVNFFKNNFLKPKKQKIMLRNSSGPIKNLSQIHLNGSSTERKSVYERVQSVYGKRKIVGANKKPANIDILALKLSRVPPMPSNLSTKVSLLKKIKSKAIITKKN</sequence>
<protein>
    <submittedName>
        <fullName evidence="1">Uncharacterized protein</fullName>
    </submittedName>
</protein>
<dbReference type="AlphaFoldDB" id="A0AAU9K1J2"/>
<dbReference type="Proteomes" id="UP001162131">
    <property type="component" value="Unassembled WGS sequence"/>
</dbReference>
<proteinExistence type="predicted"/>
<accession>A0AAU9K1J2</accession>
<gene>
    <name evidence="1" type="ORF">BSTOLATCC_MIC42304</name>
</gene>
<dbReference type="EMBL" id="CAJZBQ010000041">
    <property type="protein sequence ID" value="CAG9327046.1"/>
    <property type="molecule type" value="Genomic_DNA"/>
</dbReference>